<sequence length="518" mass="59320">MVYSDYKYYNNLDDPENDEDFINGVKEVLKQLNITENINDIKDFVTLMKFINRLMTKHHNDLESVIADTGEPSLLVKSEIYNERHIKRAQIYACGFAFTSNSNNLAIQLNYKKIPQNWCKKLGEDNKFISIREHLWGYRFPSSKKSLSSTFDRFKKEPRHYATLCYVPLPGLCTFHEDASRNRIYSILFPRGTSPFIRMVMSNKDELFYDGHAYSKMIDSPFFHAIVKFKWHTFARWYFLTYFIVVVTWFSLLIASSTVDLNKNMEIINLNNDYTDKITIAATKSYMAAVTMIGNLNDATNTFVNNMTIAEASKSNIELITKAISNVAASKIYNVNFTSEINKAAIEAVYNAIIYNTTFTAGISNSTITTINNNYVTEINKAISEIDITAINKLINSTDGNQIIIACTIIEIIIIFLLVRLLIIFKINGLANRVLRVPSSYVISTGVLFNLIVVILKLSPPEAFRSLKNFFLEHGYDCISVFQTITIFISVLCIVGYLCLFRNIGLYAYSKYRNNFSL</sequence>
<keyword evidence="1" id="KW-0472">Membrane</keyword>
<feature type="transmembrane region" description="Helical" evidence="1">
    <location>
        <begin position="403"/>
        <end position="425"/>
    </location>
</feature>
<evidence type="ECO:0000313" key="3">
    <source>
        <dbReference type="Proteomes" id="UP000022910"/>
    </source>
</evidence>
<keyword evidence="1" id="KW-1133">Transmembrane helix</keyword>
<dbReference type="Proteomes" id="UP000022910">
    <property type="component" value="Unassembled WGS sequence"/>
</dbReference>
<evidence type="ECO:0000256" key="1">
    <source>
        <dbReference type="SAM" id="Phobius"/>
    </source>
</evidence>
<dbReference type="HOGENOM" id="CLU_525941_0_0_1"/>
<dbReference type="AlphaFoldDB" id="A0A015LX41"/>
<keyword evidence="3" id="KW-1185">Reference proteome</keyword>
<evidence type="ECO:0000313" key="2">
    <source>
        <dbReference type="EMBL" id="EXX59203.1"/>
    </source>
</evidence>
<feature type="transmembrane region" description="Helical" evidence="1">
    <location>
        <begin position="237"/>
        <end position="255"/>
    </location>
</feature>
<proteinExistence type="predicted"/>
<accession>A0A015LX41</accession>
<dbReference type="OrthoDB" id="2380412at2759"/>
<gene>
    <name evidence="2" type="ORF">RirG_191060</name>
</gene>
<organism evidence="2 3">
    <name type="scientific">Rhizophagus irregularis (strain DAOM 197198w)</name>
    <name type="common">Glomus intraradices</name>
    <dbReference type="NCBI Taxonomy" id="1432141"/>
    <lineage>
        <taxon>Eukaryota</taxon>
        <taxon>Fungi</taxon>
        <taxon>Fungi incertae sedis</taxon>
        <taxon>Mucoromycota</taxon>
        <taxon>Glomeromycotina</taxon>
        <taxon>Glomeromycetes</taxon>
        <taxon>Glomerales</taxon>
        <taxon>Glomeraceae</taxon>
        <taxon>Rhizophagus</taxon>
    </lineage>
</organism>
<feature type="transmembrane region" description="Helical" evidence="1">
    <location>
        <begin position="437"/>
        <end position="459"/>
    </location>
</feature>
<keyword evidence="1" id="KW-0812">Transmembrane</keyword>
<name>A0A015LX41_RHIIW</name>
<protein>
    <submittedName>
        <fullName evidence="2">Uncharacterized protein</fullName>
    </submittedName>
</protein>
<feature type="transmembrane region" description="Helical" evidence="1">
    <location>
        <begin position="479"/>
        <end position="501"/>
    </location>
</feature>
<comment type="caution">
    <text evidence="2">The sequence shown here is derived from an EMBL/GenBank/DDBJ whole genome shotgun (WGS) entry which is preliminary data.</text>
</comment>
<reference evidence="2 3" key="1">
    <citation type="submission" date="2014-02" db="EMBL/GenBank/DDBJ databases">
        <title>Single nucleus genome sequencing reveals high similarity among nuclei of an endomycorrhizal fungus.</title>
        <authorList>
            <person name="Lin K."/>
            <person name="Geurts R."/>
            <person name="Zhang Z."/>
            <person name="Limpens E."/>
            <person name="Saunders D.G."/>
            <person name="Mu D."/>
            <person name="Pang E."/>
            <person name="Cao H."/>
            <person name="Cha H."/>
            <person name="Lin T."/>
            <person name="Zhou Q."/>
            <person name="Shang Y."/>
            <person name="Li Y."/>
            <person name="Ivanov S."/>
            <person name="Sharma T."/>
            <person name="Velzen R.V."/>
            <person name="Ruijter N.D."/>
            <person name="Aanen D.K."/>
            <person name="Win J."/>
            <person name="Kamoun S."/>
            <person name="Bisseling T."/>
            <person name="Huang S."/>
        </authorList>
    </citation>
    <scope>NUCLEOTIDE SEQUENCE [LARGE SCALE GENOMIC DNA]</scope>
    <source>
        <strain evidence="3">DAOM197198w</strain>
    </source>
</reference>
<dbReference type="EMBL" id="JEMT01026515">
    <property type="protein sequence ID" value="EXX59203.1"/>
    <property type="molecule type" value="Genomic_DNA"/>
</dbReference>